<dbReference type="Proteomes" id="UP000564644">
    <property type="component" value="Unassembled WGS sequence"/>
</dbReference>
<keyword evidence="2" id="KW-0444">Lipid biosynthesis</keyword>
<feature type="transmembrane region" description="Helical" evidence="10">
    <location>
        <begin position="151"/>
        <end position="167"/>
    </location>
</feature>
<dbReference type="SMART" id="SM01207">
    <property type="entry name" value="G3P_acyltransf"/>
    <property type="match status" value="1"/>
</dbReference>
<comment type="caution">
    <text evidence="11">The sequence shown here is derived from an EMBL/GenBank/DDBJ whole genome shotgun (WGS) entry which is preliminary data.</text>
</comment>
<name>A0A7X0VX26_9BACL</name>
<keyword evidence="7 10" id="KW-0472">Membrane</keyword>
<feature type="transmembrane region" description="Helical" evidence="10">
    <location>
        <begin position="121"/>
        <end position="139"/>
    </location>
</feature>
<evidence type="ECO:0000256" key="5">
    <source>
        <dbReference type="ARBA" id="ARBA00022989"/>
    </source>
</evidence>
<evidence type="ECO:0000313" key="11">
    <source>
        <dbReference type="EMBL" id="MBB6733120.1"/>
    </source>
</evidence>
<evidence type="ECO:0000256" key="7">
    <source>
        <dbReference type="ARBA" id="ARBA00023136"/>
    </source>
</evidence>
<evidence type="ECO:0000256" key="6">
    <source>
        <dbReference type="ARBA" id="ARBA00023098"/>
    </source>
</evidence>
<keyword evidence="12" id="KW-1185">Reference proteome</keyword>
<accession>A0A7X0VX26</accession>
<keyword evidence="8" id="KW-0594">Phospholipid biosynthesis</keyword>
<reference evidence="11 12" key="1">
    <citation type="submission" date="2020-08" db="EMBL/GenBank/DDBJ databases">
        <title>Cohnella phylogeny.</title>
        <authorList>
            <person name="Dunlap C."/>
        </authorList>
    </citation>
    <scope>NUCLEOTIDE SEQUENCE [LARGE SCALE GENOMIC DNA]</scope>
    <source>
        <strain evidence="11 12">CBP 2801</strain>
    </source>
</reference>
<keyword evidence="4 10" id="KW-0812">Transmembrane</keyword>
<evidence type="ECO:0000256" key="2">
    <source>
        <dbReference type="ARBA" id="ARBA00022516"/>
    </source>
</evidence>
<dbReference type="GO" id="GO:0008654">
    <property type="term" value="P:phospholipid biosynthetic process"/>
    <property type="evidence" value="ECO:0007669"/>
    <property type="project" value="UniProtKB-KW"/>
</dbReference>
<keyword evidence="11" id="KW-0012">Acyltransferase</keyword>
<feature type="transmembrane region" description="Helical" evidence="10">
    <location>
        <begin position="173"/>
        <end position="190"/>
    </location>
</feature>
<dbReference type="GO" id="GO:0005886">
    <property type="term" value="C:plasma membrane"/>
    <property type="evidence" value="ECO:0007669"/>
    <property type="project" value="InterPro"/>
</dbReference>
<feature type="transmembrane region" description="Helical" evidence="10">
    <location>
        <begin position="42"/>
        <end position="60"/>
    </location>
</feature>
<evidence type="ECO:0000256" key="10">
    <source>
        <dbReference type="SAM" id="Phobius"/>
    </source>
</evidence>
<keyword evidence="5 10" id="KW-1133">Transmembrane helix</keyword>
<dbReference type="PANTHER" id="PTHR30309:SF1">
    <property type="entry name" value="GLYCEROL-3-PHOSPHATE ACYLTRANSFERASE 1"/>
    <property type="match status" value="1"/>
</dbReference>
<keyword evidence="1" id="KW-1003">Cell membrane</keyword>
<feature type="transmembrane region" description="Helical" evidence="10">
    <location>
        <begin position="72"/>
        <end position="93"/>
    </location>
</feature>
<evidence type="ECO:0000256" key="4">
    <source>
        <dbReference type="ARBA" id="ARBA00022692"/>
    </source>
</evidence>
<evidence type="ECO:0000256" key="1">
    <source>
        <dbReference type="ARBA" id="ARBA00022475"/>
    </source>
</evidence>
<dbReference type="AlphaFoldDB" id="A0A7X0VX26"/>
<evidence type="ECO:0000313" key="12">
    <source>
        <dbReference type="Proteomes" id="UP000564644"/>
    </source>
</evidence>
<protein>
    <submittedName>
        <fullName evidence="11">Glycerol-3-phosphate acyltransferase</fullName>
    </submittedName>
</protein>
<dbReference type="RefSeq" id="WP_185130776.1">
    <property type="nucleotide sequence ID" value="NZ_JACJVO010000024.1"/>
</dbReference>
<organism evidence="11 12">
    <name type="scientific">Cohnella zeiphila</name>
    <dbReference type="NCBI Taxonomy" id="2761120"/>
    <lineage>
        <taxon>Bacteria</taxon>
        <taxon>Bacillati</taxon>
        <taxon>Bacillota</taxon>
        <taxon>Bacilli</taxon>
        <taxon>Bacillales</taxon>
        <taxon>Paenibacillaceae</taxon>
        <taxon>Cohnella</taxon>
    </lineage>
</organism>
<proteinExistence type="predicted"/>
<keyword evidence="9" id="KW-1208">Phospholipid metabolism</keyword>
<evidence type="ECO:0000256" key="8">
    <source>
        <dbReference type="ARBA" id="ARBA00023209"/>
    </source>
</evidence>
<evidence type="ECO:0000256" key="9">
    <source>
        <dbReference type="ARBA" id="ARBA00023264"/>
    </source>
</evidence>
<dbReference type="InterPro" id="IPR003811">
    <property type="entry name" value="G3P_acylTferase_PlsY"/>
</dbReference>
<keyword evidence="6" id="KW-0443">Lipid metabolism</keyword>
<dbReference type="GO" id="GO:0043772">
    <property type="term" value="F:acyl-phosphate glycerol-3-phosphate acyltransferase activity"/>
    <property type="evidence" value="ECO:0007669"/>
    <property type="project" value="InterPro"/>
</dbReference>
<dbReference type="EMBL" id="JACJVO010000024">
    <property type="protein sequence ID" value="MBB6733120.1"/>
    <property type="molecule type" value="Genomic_DNA"/>
</dbReference>
<sequence>MIVIWTALAGLSGSLMFSYWLGLIARHNLKNVGDGNPGALNLWKAAGFPLGLAGIALDFLKGYVPVLLLTQNGYVQGAATIPVALAPLAGHAFSPFLKGKGGKAIAVTFGVWSALTAFEASLAYAVIQAALLAIIRFAVRGRAGGSTETDAFQVVFGLLLVGVYLYVRSFPKPLLWVWLGNFLLLAYTHRRSLLALYHGRFKHSA</sequence>
<dbReference type="PANTHER" id="PTHR30309">
    <property type="entry name" value="INNER MEMBRANE PROTEIN YGIH"/>
    <property type="match status" value="1"/>
</dbReference>
<evidence type="ECO:0000256" key="3">
    <source>
        <dbReference type="ARBA" id="ARBA00022679"/>
    </source>
</evidence>
<gene>
    <name evidence="11" type="ORF">H7C18_19565</name>
</gene>
<dbReference type="Pfam" id="PF02660">
    <property type="entry name" value="G3P_acyltransf"/>
    <property type="match status" value="1"/>
</dbReference>
<keyword evidence="3 11" id="KW-0808">Transferase</keyword>